<evidence type="ECO:0000313" key="2">
    <source>
        <dbReference type="Proteomes" id="UP000250242"/>
    </source>
</evidence>
<protein>
    <submittedName>
        <fullName evidence="1">Bifunctional N-acetylglucosamine-1-phosphate uridyltransferase/glucosamine-1-phosphate acetyltransferase</fullName>
    </submittedName>
</protein>
<dbReference type="AlphaFoldDB" id="A0A2X1UZE6"/>
<name>A0A2X1UZE6_9BURK</name>
<evidence type="ECO:0000313" key="1">
    <source>
        <dbReference type="EMBL" id="SPY09103.1"/>
    </source>
</evidence>
<dbReference type="EMBL" id="UATH01000001">
    <property type="protein sequence ID" value="SPY09103.1"/>
    <property type="molecule type" value="Genomic_DNA"/>
</dbReference>
<proteinExistence type="predicted"/>
<accession>A0A2X1UZE6</accession>
<gene>
    <name evidence="1" type="ORF">NCTC11009_02356</name>
</gene>
<dbReference type="InterPro" id="IPR011004">
    <property type="entry name" value="Trimer_LpxA-like_sf"/>
</dbReference>
<dbReference type="Proteomes" id="UP000250242">
    <property type="component" value="Unassembled WGS sequence"/>
</dbReference>
<organism evidence="1 2">
    <name type="scientific">Oligella urethralis</name>
    <dbReference type="NCBI Taxonomy" id="90245"/>
    <lineage>
        <taxon>Bacteria</taxon>
        <taxon>Pseudomonadati</taxon>
        <taxon>Pseudomonadota</taxon>
        <taxon>Betaproteobacteria</taxon>
        <taxon>Burkholderiales</taxon>
        <taxon>Alcaligenaceae</taxon>
        <taxon>Oligella</taxon>
    </lineage>
</organism>
<reference evidence="1 2" key="1">
    <citation type="submission" date="2018-06" db="EMBL/GenBank/DDBJ databases">
        <authorList>
            <consortium name="Pathogen Informatics"/>
            <person name="Doyle S."/>
        </authorList>
    </citation>
    <scope>NUCLEOTIDE SEQUENCE [LARGE SCALE GENOMIC DNA]</scope>
    <source>
        <strain evidence="1 2">NCTC11009</strain>
    </source>
</reference>
<dbReference type="Gene3D" id="2.160.10.10">
    <property type="entry name" value="Hexapeptide repeat proteins"/>
    <property type="match status" value="1"/>
</dbReference>
<sequence>MKYELTGDTLTFQGRQLHRICALVDLPEIGVKAGDLGGWIEKVENLSQEGNAWVADEAKAYDSTLVTGNALLKNHAVAFDQTLLTDNVVVSDYAVISGEAEIRGEAKVSGGGLVTGVSLLANKAQVSEYAQVVDSSVLDEGKVLDSAQVLNGSEIRNQAIAFGNAQIRNGSVLSDEALVYGQAILSGVEMYHQSQVHGNAKVAAPGSQLFDNVNINGNTVISNAVWIHGQVKITGDVMIDKRQEIKGDFTISSQAQMESFYKWGVINESVKALPESHQADGKALLDLATKTISALSPQMQELALNNVQKQFDTLAKAHNEQMEIHHE</sequence>
<dbReference type="SUPFAM" id="SSF51161">
    <property type="entry name" value="Trimeric LpxA-like enzymes"/>
    <property type="match status" value="1"/>
</dbReference>
<dbReference type="RefSeq" id="WP_113062931.1">
    <property type="nucleotide sequence ID" value="NZ_UATH01000001.1"/>
</dbReference>
<dbReference type="GO" id="GO:0016740">
    <property type="term" value="F:transferase activity"/>
    <property type="evidence" value="ECO:0007669"/>
    <property type="project" value="UniProtKB-KW"/>
</dbReference>
<keyword evidence="1" id="KW-0808">Transferase</keyword>